<evidence type="ECO:0008006" key="3">
    <source>
        <dbReference type="Google" id="ProtNLM"/>
    </source>
</evidence>
<comment type="caution">
    <text evidence="1">The sequence shown here is derived from an EMBL/GenBank/DDBJ whole genome shotgun (WGS) entry which is preliminary data.</text>
</comment>
<evidence type="ECO:0000313" key="1">
    <source>
        <dbReference type="EMBL" id="EJW22074.1"/>
    </source>
</evidence>
<dbReference type="EMBL" id="ALYF01000002">
    <property type="protein sequence ID" value="EJW22074.1"/>
    <property type="molecule type" value="Genomic_DNA"/>
</dbReference>
<organism evidence="1 2">
    <name type="scientific">alpha proteobacterium IMCC14465</name>
    <dbReference type="NCBI Taxonomy" id="1220535"/>
    <lineage>
        <taxon>Bacteria</taxon>
        <taxon>Pseudomonadati</taxon>
        <taxon>Pseudomonadota</taxon>
        <taxon>Alphaproteobacteria</taxon>
        <taxon>PS1 clade</taxon>
    </lineage>
</organism>
<dbReference type="InterPro" id="IPR009579">
    <property type="entry name" value="DUF1192"/>
</dbReference>
<dbReference type="Pfam" id="PF06698">
    <property type="entry name" value="DUF1192"/>
    <property type="match status" value="1"/>
</dbReference>
<sequence length="63" mass="7036">MMEEDIIRKSETLSALVDEDLSLLGLEELEDRITTLKAEIDRVAEVLESKKGSRADAEALFKA</sequence>
<protein>
    <recommendedName>
        <fullName evidence="3">DUF1192 domain-containing protein</fullName>
    </recommendedName>
</protein>
<accession>J9E2J1</accession>
<dbReference type="Proteomes" id="UP000004836">
    <property type="component" value="Unassembled WGS sequence"/>
</dbReference>
<reference evidence="1 2" key="1">
    <citation type="journal article" date="2012" name="J. Bacteriol.">
        <title>Genome Sequence of Strain IMCC14465, Isolated from the East Sea, Belonging to the PS1 Clade of Alphaproteobacteria.</title>
        <authorList>
            <person name="Yang S.J."/>
            <person name="Kang I."/>
            <person name="Cho J.C."/>
        </authorList>
    </citation>
    <scope>NUCLEOTIDE SEQUENCE [LARGE SCALE GENOMIC DNA]</scope>
    <source>
        <strain evidence="1 2">IMCC14465</strain>
    </source>
</reference>
<keyword evidence="2" id="KW-1185">Reference proteome</keyword>
<gene>
    <name evidence="1" type="ORF">IMCC14465_04680</name>
</gene>
<name>J9E2J1_9PROT</name>
<dbReference type="AlphaFoldDB" id="J9E2J1"/>
<dbReference type="eggNOG" id="COG5509">
    <property type="taxonomic scope" value="Bacteria"/>
</dbReference>
<proteinExistence type="predicted"/>
<evidence type="ECO:0000313" key="2">
    <source>
        <dbReference type="Proteomes" id="UP000004836"/>
    </source>
</evidence>